<dbReference type="EMBL" id="JAAZQQ010000002">
    <property type="protein sequence ID" value="NKX44872.1"/>
    <property type="molecule type" value="Genomic_DNA"/>
</dbReference>
<comment type="caution">
    <text evidence="4">The sequence shown here is derived from an EMBL/GenBank/DDBJ whole genome shotgun (WGS) entry which is preliminary data.</text>
</comment>
<dbReference type="RefSeq" id="WP_168623210.1">
    <property type="nucleotide sequence ID" value="NZ_JAAZQQ010000002.1"/>
</dbReference>
<dbReference type="InterPro" id="IPR000863">
    <property type="entry name" value="Sulfotransferase_dom"/>
</dbReference>
<keyword evidence="2 4" id="KW-0808">Transferase</keyword>
<keyword evidence="5" id="KW-1185">Reference proteome</keyword>
<dbReference type="Proteomes" id="UP000526408">
    <property type="component" value="Unassembled WGS sequence"/>
</dbReference>
<evidence type="ECO:0000313" key="4">
    <source>
        <dbReference type="EMBL" id="NKX44872.1"/>
    </source>
</evidence>
<comment type="similarity">
    <text evidence="1">Belongs to the sulfotransferase 1 family.</text>
</comment>
<dbReference type="SUPFAM" id="SSF52540">
    <property type="entry name" value="P-loop containing nucleoside triphosphate hydrolases"/>
    <property type="match status" value="1"/>
</dbReference>
<reference evidence="4 5" key="1">
    <citation type="submission" date="2020-04" db="EMBL/GenBank/DDBJ databases">
        <authorList>
            <person name="Yoon J."/>
        </authorList>
    </citation>
    <scope>NUCLEOTIDE SEQUENCE [LARGE SCALE GENOMIC DNA]</scope>
    <source>
        <strain evidence="4 5">KMU-115</strain>
    </source>
</reference>
<evidence type="ECO:0000256" key="1">
    <source>
        <dbReference type="ARBA" id="ARBA00005771"/>
    </source>
</evidence>
<evidence type="ECO:0000256" key="2">
    <source>
        <dbReference type="ARBA" id="ARBA00022679"/>
    </source>
</evidence>
<feature type="domain" description="Sulfotransferase" evidence="3">
    <location>
        <begin position="31"/>
        <end position="269"/>
    </location>
</feature>
<evidence type="ECO:0000313" key="5">
    <source>
        <dbReference type="Proteomes" id="UP000526408"/>
    </source>
</evidence>
<dbReference type="GO" id="GO:0008146">
    <property type="term" value="F:sulfotransferase activity"/>
    <property type="evidence" value="ECO:0007669"/>
    <property type="project" value="InterPro"/>
</dbReference>
<dbReference type="AlphaFoldDB" id="A0A7X6H132"/>
<protein>
    <submittedName>
        <fullName evidence="4">Sulfotransferase domain-containing protein</fullName>
    </submittedName>
</protein>
<dbReference type="PANTHER" id="PTHR11783">
    <property type="entry name" value="SULFOTRANSFERASE SULT"/>
    <property type="match status" value="1"/>
</dbReference>
<evidence type="ECO:0000259" key="3">
    <source>
        <dbReference type="Pfam" id="PF00685"/>
    </source>
</evidence>
<dbReference type="Gene3D" id="3.40.50.300">
    <property type="entry name" value="P-loop containing nucleotide triphosphate hydrolases"/>
    <property type="match status" value="1"/>
</dbReference>
<accession>A0A7X6H132</accession>
<sequence length="291" mass="32262">MSATPEPRRRIYTDSVSDSARWDAFVPRAGDIVVSTPPKSGTTWTQGILAMLIAGDPEVDAQTSMKSPWIDITIRDLGEVMARLEAQEHRRQVKTHTPFDGIPFWPQVRYVTVYRHPIDVHFSYRKHLANMARDVGQAALSENPSESFQEFLAEDVDHRGLGPILDHYRCTLSREPRENLIRLHYADMLRDLPGAVASLAAHVGIAHPAGVMAAITEAATFASMKANAARFTPSAGQGFWKADAGFFDSATSRKWEGVLTDDDLAAYDAKMAVALTREERAWLEWGNAGRG</sequence>
<name>A0A7X6H132_9RHOB</name>
<organism evidence="4 5">
    <name type="scientific">Roseicyclus persicicus</name>
    <dbReference type="NCBI Taxonomy" id="2650661"/>
    <lineage>
        <taxon>Bacteria</taxon>
        <taxon>Pseudomonadati</taxon>
        <taxon>Pseudomonadota</taxon>
        <taxon>Alphaproteobacteria</taxon>
        <taxon>Rhodobacterales</taxon>
        <taxon>Roseobacteraceae</taxon>
        <taxon>Roseicyclus</taxon>
    </lineage>
</organism>
<gene>
    <name evidence="4" type="ORF">HCU73_09745</name>
</gene>
<dbReference type="InterPro" id="IPR027417">
    <property type="entry name" value="P-loop_NTPase"/>
</dbReference>
<proteinExistence type="inferred from homology"/>
<dbReference type="Pfam" id="PF00685">
    <property type="entry name" value="Sulfotransfer_1"/>
    <property type="match status" value="1"/>
</dbReference>